<feature type="compositionally biased region" description="Basic and acidic residues" evidence="1">
    <location>
        <begin position="82"/>
        <end position="93"/>
    </location>
</feature>
<dbReference type="OrthoDB" id="196105at2"/>
<dbReference type="RefSeq" id="WP_127732877.1">
    <property type="nucleotide sequence ID" value="NZ_SACP01000025.1"/>
</dbReference>
<sequence length="93" mass="10100">MTHQLVCFSRNAVPGSDRAMLTTMRKILSASQRNVSRDGITGFLVVDTTWFVQILEGERARVTESRRDHGQGGARCGARAQAAREGRDVGAPG</sequence>
<dbReference type="SMART" id="SM01034">
    <property type="entry name" value="BLUF"/>
    <property type="match status" value="1"/>
</dbReference>
<dbReference type="InterPro" id="IPR036046">
    <property type="entry name" value="Acylphosphatase-like_dom_sf"/>
</dbReference>
<dbReference type="GO" id="GO:0071949">
    <property type="term" value="F:FAD binding"/>
    <property type="evidence" value="ECO:0007669"/>
    <property type="project" value="InterPro"/>
</dbReference>
<comment type="caution">
    <text evidence="3">The sequence shown here is derived from an EMBL/GenBank/DDBJ whole genome shotgun (WGS) entry which is preliminary data.</text>
</comment>
<dbReference type="InterPro" id="IPR007024">
    <property type="entry name" value="BLUF_domain"/>
</dbReference>
<dbReference type="AlphaFoldDB" id="A0A437NYB9"/>
<evidence type="ECO:0000313" key="4">
    <source>
        <dbReference type="Proteomes" id="UP000286997"/>
    </source>
</evidence>
<keyword evidence="4" id="KW-1185">Reference proteome</keyword>
<feature type="compositionally biased region" description="Basic and acidic residues" evidence="1">
    <location>
        <begin position="61"/>
        <end position="70"/>
    </location>
</feature>
<organism evidence="3 4">
    <name type="scientific">Methylobacterium oryzihabitans</name>
    <dbReference type="NCBI Taxonomy" id="2499852"/>
    <lineage>
        <taxon>Bacteria</taxon>
        <taxon>Pseudomonadati</taxon>
        <taxon>Pseudomonadota</taxon>
        <taxon>Alphaproteobacteria</taxon>
        <taxon>Hyphomicrobiales</taxon>
        <taxon>Methylobacteriaceae</taxon>
        <taxon>Methylobacterium</taxon>
    </lineage>
</organism>
<gene>
    <name evidence="3" type="ORF">EOE48_21195</name>
</gene>
<proteinExistence type="predicted"/>
<dbReference type="SUPFAM" id="SSF54975">
    <property type="entry name" value="Acylphosphatase/BLUF domain-like"/>
    <property type="match status" value="1"/>
</dbReference>
<dbReference type="EMBL" id="SACP01000025">
    <property type="protein sequence ID" value="RVU14940.1"/>
    <property type="molecule type" value="Genomic_DNA"/>
</dbReference>
<name>A0A437NYB9_9HYPH</name>
<evidence type="ECO:0000313" key="3">
    <source>
        <dbReference type="EMBL" id="RVU14940.1"/>
    </source>
</evidence>
<evidence type="ECO:0000259" key="2">
    <source>
        <dbReference type="SMART" id="SM01034"/>
    </source>
</evidence>
<protein>
    <recommendedName>
        <fullName evidence="2">BLUF domain-containing protein</fullName>
    </recommendedName>
</protein>
<dbReference type="Pfam" id="PF04940">
    <property type="entry name" value="BLUF"/>
    <property type="match status" value="1"/>
</dbReference>
<feature type="domain" description="BLUF" evidence="2">
    <location>
        <begin position="2"/>
        <end position="76"/>
    </location>
</feature>
<dbReference type="Proteomes" id="UP000286997">
    <property type="component" value="Unassembled WGS sequence"/>
</dbReference>
<feature type="region of interest" description="Disordered" evidence="1">
    <location>
        <begin position="61"/>
        <end position="93"/>
    </location>
</feature>
<dbReference type="Gene3D" id="3.30.70.100">
    <property type="match status" value="1"/>
</dbReference>
<evidence type="ECO:0000256" key="1">
    <source>
        <dbReference type="SAM" id="MobiDB-lite"/>
    </source>
</evidence>
<dbReference type="GO" id="GO:0009882">
    <property type="term" value="F:blue light photoreceptor activity"/>
    <property type="evidence" value="ECO:0007669"/>
    <property type="project" value="InterPro"/>
</dbReference>
<reference evidence="3 4" key="1">
    <citation type="submission" date="2019-01" db="EMBL/GenBank/DDBJ databases">
        <authorList>
            <person name="Chen W.-M."/>
        </authorList>
    </citation>
    <scope>NUCLEOTIDE SEQUENCE [LARGE SCALE GENOMIC DNA]</scope>
    <source>
        <strain evidence="3 4">TER-1</strain>
    </source>
</reference>
<accession>A0A437NYB9</accession>